<dbReference type="Pfam" id="PF13432">
    <property type="entry name" value="TPR_16"/>
    <property type="match status" value="1"/>
</dbReference>
<dbReference type="RefSeq" id="WP_185718734.1">
    <property type="nucleotide sequence ID" value="NZ_BAAAWI010000001.1"/>
</dbReference>
<feature type="repeat" description="TPR" evidence="1">
    <location>
        <begin position="184"/>
        <end position="217"/>
    </location>
</feature>
<dbReference type="AlphaFoldDB" id="A0A7G7MGS1"/>
<dbReference type="SUPFAM" id="SSF48452">
    <property type="entry name" value="TPR-like"/>
    <property type="match status" value="1"/>
</dbReference>
<dbReference type="SMART" id="SM00028">
    <property type="entry name" value="TPR"/>
    <property type="match status" value="2"/>
</dbReference>
<dbReference type="EMBL" id="CP060131">
    <property type="protein sequence ID" value="QNG51982.1"/>
    <property type="molecule type" value="Genomic_DNA"/>
</dbReference>
<keyword evidence="2" id="KW-0472">Membrane</keyword>
<accession>A0A7G7MGS1</accession>
<evidence type="ECO:0000256" key="2">
    <source>
        <dbReference type="SAM" id="Phobius"/>
    </source>
</evidence>
<dbReference type="KEGG" id="ppel:H6H00_28535"/>
<organism evidence="3 4">
    <name type="scientific">Pseudonocardia petroleophila</name>
    <dbReference type="NCBI Taxonomy" id="37331"/>
    <lineage>
        <taxon>Bacteria</taxon>
        <taxon>Bacillati</taxon>
        <taxon>Actinomycetota</taxon>
        <taxon>Actinomycetes</taxon>
        <taxon>Pseudonocardiales</taxon>
        <taxon>Pseudonocardiaceae</taxon>
        <taxon>Pseudonocardia</taxon>
    </lineage>
</organism>
<keyword evidence="4" id="KW-1185">Reference proteome</keyword>
<dbReference type="InterPro" id="IPR019734">
    <property type="entry name" value="TPR_rpt"/>
</dbReference>
<keyword evidence="1" id="KW-0802">TPR repeat</keyword>
<reference evidence="3 4" key="1">
    <citation type="submission" date="2020-08" db="EMBL/GenBank/DDBJ databases">
        <authorList>
            <person name="Mo P."/>
        </authorList>
    </citation>
    <scope>NUCLEOTIDE SEQUENCE [LARGE SCALE GENOMIC DNA]</scope>
    <source>
        <strain evidence="3 4">CGMCC 4.1532</strain>
    </source>
</reference>
<evidence type="ECO:0000313" key="3">
    <source>
        <dbReference type="EMBL" id="QNG51982.1"/>
    </source>
</evidence>
<feature type="transmembrane region" description="Helical" evidence="2">
    <location>
        <begin position="78"/>
        <end position="100"/>
    </location>
</feature>
<proteinExistence type="predicted"/>
<dbReference type="PROSITE" id="PS50005">
    <property type="entry name" value="TPR"/>
    <property type="match status" value="2"/>
</dbReference>
<evidence type="ECO:0000256" key="1">
    <source>
        <dbReference type="PROSITE-ProRule" id="PRU00339"/>
    </source>
</evidence>
<dbReference type="Gene3D" id="1.25.40.10">
    <property type="entry name" value="Tetratricopeptide repeat domain"/>
    <property type="match status" value="1"/>
</dbReference>
<gene>
    <name evidence="3" type="ORF">H6H00_28535</name>
</gene>
<name>A0A7G7MGS1_9PSEU</name>
<dbReference type="InterPro" id="IPR011990">
    <property type="entry name" value="TPR-like_helical_dom_sf"/>
</dbReference>
<protein>
    <submittedName>
        <fullName evidence="3">Tetratricopeptide repeat protein</fullName>
    </submittedName>
</protein>
<dbReference type="Proteomes" id="UP000515728">
    <property type="component" value="Chromosome"/>
</dbReference>
<sequence length="273" mass="29213">MSIREPQLRQLADQAVRDIVELDEQVAAGEITDADARPLRRRYEGTAARALSALDARTPVPGQDELEPARPLRPHGWVLVYAIVGVVAVLVTLVLLPASVIDRPVGGFVTGNEIGTDVGRDSGAAPPLDPSTPVTDEQLEEVVAANPDVVGMRLALADRYVGQGDYAAAMRHYLDALRREPDNAAGLARLGWLLFQIDQPDDALASVQQALAIDPNLDEALWYRANIQLDGLDDPAGALTTLLVLKGRTLDPEIAAQVDELTAEAERRAAGTG</sequence>
<evidence type="ECO:0000313" key="4">
    <source>
        <dbReference type="Proteomes" id="UP000515728"/>
    </source>
</evidence>
<keyword evidence="2" id="KW-1133">Transmembrane helix</keyword>
<feature type="repeat" description="TPR" evidence="1">
    <location>
        <begin position="150"/>
        <end position="183"/>
    </location>
</feature>
<keyword evidence="2" id="KW-0812">Transmembrane</keyword>